<keyword evidence="2" id="KW-0328">Glycosyltransferase</keyword>
<evidence type="ECO:0000256" key="2">
    <source>
        <dbReference type="ARBA" id="ARBA00022676"/>
    </source>
</evidence>
<evidence type="ECO:0000256" key="3">
    <source>
        <dbReference type="ARBA" id="ARBA00022679"/>
    </source>
</evidence>
<reference evidence="5" key="1">
    <citation type="submission" date="2022-05" db="EMBL/GenBank/DDBJ databases">
        <title>Corynebacterium sp. TA-R-1 sp. nov., isolated from human feces.</title>
        <authorList>
            <person name="Shamsuzzaman M."/>
            <person name="Dahal R.H."/>
        </authorList>
    </citation>
    <scope>NUCLEOTIDE SEQUENCE</scope>
    <source>
        <strain evidence="5">TA-R-1</strain>
    </source>
</reference>
<keyword evidence="3" id="KW-0808">Transferase</keyword>
<evidence type="ECO:0000256" key="1">
    <source>
        <dbReference type="ARBA" id="ARBA00006739"/>
    </source>
</evidence>
<comment type="similarity">
    <text evidence="1">Belongs to the glycosyltransferase 2 family.</text>
</comment>
<protein>
    <submittedName>
        <fullName evidence="5">Polyprenol monophosphomannose synthase</fullName>
    </submittedName>
</protein>
<name>A0ABT1FZ48_9CORY</name>
<keyword evidence="6" id="KW-1185">Reference proteome</keyword>
<dbReference type="PANTHER" id="PTHR43398:SF1">
    <property type="entry name" value="DOLICHOL-PHOSPHATE MANNOSYLTRANSFERASE SUBUNIT 1"/>
    <property type="match status" value="1"/>
</dbReference>
<dbReference type="Pfam" id="PF00535">
    <property type="entry name" value="Glycos_transf_2"/>
    <property type="match status" value="1"/>
</dbReference>
<accession>A0ABT1FZ48</accession>
<dbReference type="EMBL" id="JAMFTQ010000002">
    <property type="protein sequence ID" value="MCP1387031.1"/>
    <property type="molecule type" value="Genomic_DNA"/>
</dbReference>
<dbReference type="Proteomes" id="UP001204000">
    <property type="component" value="Unassembled WGS sequence"/>
</dbReference>
<dbReference type="SUPFAM" id="SSF53448">
    <property type="entry name" value="Nucleotide-diphospho-sugar transferases"/>
    <property type="match status" value="1"/>
</dbReference>
<dbReference type="CDD" id="cd06442">
    <property type="entry name" value="DPM1_like"/>
    <property type="match status" value="1"/>
</dbReference>
<dbReference type="InterPro" id="IPR001173">
    <property type="entry name" value="Glyco_trans_2-like"/>
</dbReference>
<evidence type="ECO:0000313" key="5">
    <source>
        <dbReference type="EMBL" id="MCP1387031.1"/>
    </source>
</evidence>
<gene>
    <name evidence="5" type="ORF">M5J20_02340</name>
</gene>
<dbReference type="InterPro" id="IPR029044">
    <property type="entry name" value="Nucleotide-diphossugar_trans"/>
</dbReference>
<proteinExistence type="inferred from homology"/>
<evidence type="ECO:0000259" key="4">
    <source>
        <dbReference type="Pfam" id="PF00535"/>
    </source>
</evidence>
<dbReference type="PANTHER" id="PTHR43398">
    <property type="entry name" value="DOLICHOL-PHOSPHATE MANNOSYLTRANSFERASE SUBUNIT 1"/>
    <property type="match status" value="1"/>
</dbReference>
<dbReference type="Gene3D" id="3.90.550.10">
    <property type="entry name" value="Spore Coat Polysaccharide Biosynthesis Protein SpsA, Chain A"/>
    <property type="match status" value="1"/>
</dbReference>
<feature type="domain" description="Glycosyltransferase 2-like" evidence="4">
    <location>
        <begin position="7"/>
        <end position="172"/>
    </location>
</feature>
<evidence type="ECO:0000313" key="6">
    <source>
        <dbReference type="Proteomes" id="UP001204000"/>
    </source>
</evidence>
<comment type="caution">
    <text evidence="5">The sequence shown here is derived from an EMBL/GenBank/DDBJ whole genome shotgun (WGS) entry which is preliminary data.</text>
</comment>
<dbReference type="InterPro" id="IPR039528">
    <property type="entry name" value="DPM1-like"/>
</dbReference>
<sequence>MSTTTLVIIPTYNEVENLPLIVDRVLNANPDVDVLVVDDNSPDGTGEKADELAAEHERVNVLHRTGKDGLLAAYRAGFKWGLEREYEVLVQMDADGSHAPEELSLLLDEISAGADLVIGSRYVEGGEVKHWPKSRYALSKLGNRYISLMLGGDVKDMTAGYRAIRREVLEELDLAALSNKGYIFQAELAHRAIDAGFDVREVPVTFEDRKLGDSKLDPSFALTSLGEVTKWGVTDAANNAAELAKEVTALAKYEISRTNLPNLGDTVNSAAETVGNTAVAMKDLAAYELKRTSLSEIPGKVKALAADAANTAESMVGLAQYELRRAGLLSDGAEKADKR</sequence>
<dbReference type="RefSeq" id="WP_253575977.1">
    <property type="nucleotide sequence ID" value="NZ_JAMFTQ010000002.1"/>
</dbReference>
<organism evidence="5 6">
    <name type="scientific">Corynebacterium stercoris</name>
    <dbReference type="NCBI Taxonomy" id="2943490"/>
    <lineage>
        <taxon>Bacteria</taxon>
        <taxon>Bacillati</taxon>
        <taxon>Actinomycetota</taxon>
        <taxon>Actinomycetes</taxon>
        <taxon>Mycobacteriales</taxon>
        <taxon>Corynebacteriaceae</taxon>
        <taxon>Corynebacterium</taxon>
    </lineage>
</organism>